<name>A0A6V7RHB5_9BACL</name>
<reference evidence="2 3" key="1">
    <citation type="submission" date="2020-07" db="EMBL/GenBank/DDBJ databases">
        <authorList>
            <person name="Criscuolo A."/>
        </authorList>
    </citation>
    <scope>NUCLEOTIDE SEQUENCE [LARGE SCALE GENOMIC DNA]</scope>
    <source>
        <strain evidence="3">CIP 111030</strain>
    </source>
</reference>
<feature type="transmembrane region" description="Helical" evidence="1">
    <location>
        <begin position="302"/>
        <end position="320"/>
    </location>
</feature>
<dbReference type="PANTHER" id="PTHR37814:SF1">
    <property type="entry name" value="MEMBRANE PROTEIN"/>
    <property type="match status" value="1"/>
</dbReference>
<feature type="transmembrane region" description="Helical" evidence="1">
    <location>
        <begin position="113"/>
        <end position="134"/>
    </location>
</feature>
<dbReference type="InterPro" id="IPR038728">
    <property type="entry name" value="YkvI-like"/>
</dbReference>
<organism evidence="2 3">
    <name type="scientific">Phocicoccus schoeneichii</name>
    <dbReference type="NCBI Taxonomy" id="1812261"/>
    <lineage>
        <taxon>Bacteria</taxon>
        <taxon>Bacillati</taxon>
        <taxon>Bacillota</taxon>
        <taxon>Bacilli</taxon>
        <taxon>Bacillales</taxon>
        <taxon>Salinicoccaceae</taxon>
        <taxon>Phocicoccus</taxon>
    </lineage>
</organism>
<keyword evidence="1" id="KW-0472">Membrane</keyword>
<feature type="transmembrane region" description="Helical" evidence="1">
    <location>
        <begin position="264"/>
        <end position="290"/>
    </location>
</feature>
<feature type="transmembrane region" description="Helical" evidence="1">
    <location>
        <begin position="221"/>
        <end position="244"/>
    </location>
</feature>
<proteinExistence type="predicted"/>
<feature type="transmembrane region" description="Helical" evidence="1">
    <location>
        <begin position="36"/>
        <end position="54"/>
    </location>
</feature>
<comment type="caution">
    <text evidence="2">The sequence shown here is derived from an EMBL/GenBank/DDBJ whole genome shotgun (WGS) entry which is preliminary data.</text>
</comment>
<dbReference type="RefSeq" id="WP_186087298.1">
    <property type="nucleotide sequence ID" value="NZ_BMDB01000001.1"/>
</dbReference>
<dbReference type="PANTHER" id="PTHR37814">
    <property type="entry name" value="CONSERVED MEMBRANE PROTEIN"/>
    <property type="match status" value="1"/>
</dbReference>
<evidence type="ECO:0000313" key="3">
    <source>
        <dbReference type="Proteomes" id="UP000521032"/>
    </source>
</evidence>
<feature type="transmembrane region" description="Helical" evidence="1">
    <location>
        <begin position="146"/>
        <end position="165"/>
    </location>
</feature>
<evidence type="ECO:0008006" key="4">
    <source>
        <dbReference type="Google" id="ProtNLM"/>
    </source>
</evidence>
<keyword evidence="3" id="KW-1185">Reference proteome</keyword>
<dbReference type="AlphaFoldDB" id="A0A6V7RHB5"/>
<gene>
    <name evidence="2" type="ORF">JEOSCH030_01079</name>
</gene>
<keyword evidence="1" id="KW-1133">Transmembrane helix</keyword>
<dbReference type="Proteomes" id="UP000521032">
    <property type="component" value="Unassembled WGS sequence"/>
</dbReference>
<dbReference type="EMBL" id="CAJEWE010000010">
    <property type="protein sequence ID" value="CAD2076455.1"/>
    <property type="molecule type" value="Genomic_DNA"/>
</dbReference>
<feature type="transmembrane region" description="Helical" evidence="1">
    <location>
        <begin position="185"/>
        <end position="209"/>
    </location>
</feature>
<keyword evidence="1" id="KW-0812">Transmembrane</keyword>
<sequence>MSQLREVAKFAFAYTGVVVGAGFSTGQEVIQFFTNYGLYSFVGTFIAGLLLVFVGRQTAKIGSIYHVESHEVPLDKLFGHTAGKIIDYVLSFFMYGLAVIMIAGSGANLNEGFGVPVAIGSILTIILVLVTLLMDFDKIMNVLGSVTPILLIMVVIMVITNLVVADTSFTEAATHADISRTPNGVWWFDAIVYMGLQMGVAFSFLALMGSDANKHEIAKKGSLLGGLIVLVLVVLMNGSLLTVLEEANQMSIPALVMANNVHPIFGTLYSILIIALIYNTVVGLMYGFLARFTTPRSRNYKIMLIVSLIVAYIFTFIGFVDLVNMFYPIFGYLGALLGLALAILWVRKKIQRS</sequence>
<evidence type="ECO:0000313" key="2">
    <source>
        <dbReference type="EMBL" id="CAD2076455.1"/>
    </source>
</evidence>
<feature type="transmembrane region" description="Helical" evidence="1">
    <location>
        <begin position="326"/>
        <end position="346"/>
    </location>
</feature>
<accession>A0A6V7RHB5</accession>
<feature type="transmembrane region" description="Helical" evidence="1">
    <location>
        <begin position="85"/>
        <end position="107"/>
    </location>
</feature>
<evidence type="ECO:0000256" key="1">
    <source>
        <dbReference type="SAM" id="Phobius"/>
    </source>
</evidence>
<protein>
    <recommendedName>
        <fullName evidence="4">Membrane protein YkvI</fullName>
    </recommendedName>
</protein>